<dbReference type="EMBL" id="JAUTAL010000001">
    <property type="protein sequence ID" value="MDQ1095350.1"/>
    <property type="molecule type" value="Genomic_DNA"/>
</dbReference>
<reference evidence="2 3" key="1">
    <citation type="submission" date="2023-07" db="EMBL/GenBank/DDBJ databases">
        <title>Functional and genomic diversity of the sorghum phyllosphere microbiome.</title>
        <authorList>
            <person name="Shade A."/>
        </authorList>
    </citation>
    <scope>NUCLEOTIDE SEQUENCE [LARGE SCALE GENOMIC DNA]</scope>
    <source>
        <strain evidence="2 3">SORGH_AS_1064</strain>
    </source>
</reference>
<dbReference type="PANTHER" id="PTHR36113:SF1">
    <property type="entry name" value="GLYOXALASE_BLEOMYCIN RESISTANCE PROTEIN_DIOXYGENASE"/>
    <property type="match status" value="1"/>
</dbReference>
<accession>A0ABU0TE44</accession>
<organism evidence="2 3">
    <name type="scientific">Chryseobacterium camelliae</name>
    <dbReference type="NCBI Taxonomy" id="1265445"/>
    <lineage>
        <taxon>Bacteria</taxon>
        <taxon>Pseudomonadati</taxon>
        <taxon>Bacteroidota</taxon>
        <taxon>Flavobacteriia</taxon>
        <taxon>Flavobacteriales</taxon>
        <taxon>Weeksellaceae</taxon>
        <taxon>Chryseobacterium group</taxon>
        <taxon>Chryseobacterium</taxon>
    </lineage>
</organism>
<gene>
    <name evidence="2" type="ORF">QE404_000497</name>
</gene>
<dbReference type="GO" id="GO:0004462">
    <property type="term" value="F:lactoylglutathione lyase activity"/>
    <property type="evidence" value="ECO:0007669"/>
    <property type="project" value="UniProtKB-EC"/>
</dbReference>
<comment type="caution">
    <text evidence="2">The sequence shown here is derived from an EMBL/GenBank/DDBJ whole genome shotgun (WGS) entry which is preliminary data.</text>
</comment>
<dbReference type="PROSITE" id="PS51819">
    <property type="entry name" value="VOC"/>
    <property type="match status" value="1"/>
</dbReference>
<evidence type="ECO:0000259" key="1">
    <source>
        <dbReference type="PROSITE" id="PS51819"/>
    </source>
</evidence>
<protein>
    <submittedName>
        <fullName evidence="2">Lactoylglutathione lyase</fullName>
        <ecNumber evidence="2">4.4.1.5</ecNumber>
    </submittedName>
</protein>
<dbReference type="Gene3D" id="3.10.180.10">
    <property type="entry name" value="2,3-Dihydroxybiphenyl 1,2-Dioxygenase, domain 1"/>
    <property type="match status" value="1"/>
</dbReference>
<dbReference type="Proteomes" id="UP001225072">
    <property type="component" value="Unassembled WGS sequence"/>
</dbReference>
<keyword evidence="3" id="KW-1185">Reference proteome</keyword>
<evidence type="ECO:0000313" key="3">
    <source>
        <dbReference type="Proteomes" id="UP001225072"/>
    </source>
</evidence>
<dbReference type="InterPro" id="IPR051332">
    <property type="entry name" value="Fosfomycin_Res_Enzymes"/>
</dbReference>
<keyword evidence="2" id="KW-0456">Lyase</keyword>
<feature type="domain" description="VOC" evidence="1">
    <location>
        <begin position="3"/>
        <end position="130"/>
    </location>
</feature>
<evidence type="ECO:0000313" key="2">
    <source>
        <dbReference type="EMBL" id="MDQ1095350.1"/>
    </source>
</evidence>
<dbReference type="InterPro" id="IPR004360">
    <property type="entry name" value="Glyas_Fos-R_dOase_dom"/>
</dbReference>
<dbReference type="InterPro" id="IPR037523">
    <property type="entry name" value="VOC_core"/>
</dbReference>
<dbReference type="EC" id="4.4.1.5" evidence="2"/>
<dbReference type="Pfam" id="PF00903">
    <property type="entry name" value="Glyoxalase"/>
    <property type="match status" value="1"/>
</dbReference>
<name>A0ABU0TE44_9FLAO</name>
<dbReference type="InterPro" id="IPR029068">
    <property type="entry name" value="Glyas_Bleomycin-R_OHBP_Dase"/>
</dbReference>
<sequence>MMNIEHLAIWVDDLEKMREFYVTYFGMVSNEKYTNVKKAFTSYFLTFGEGKTRLELMKREDITEQPLRRGWHKGIAHFAVSVGSKEAVDLLTERLRADRYAIESEPRTTGDGYYESVVLDPEGNCIEITI</sequence>
<proteinExistence type="predicted"/>
<dbReference type="SUPFAM" id="SSF54593">
    <property type="entry name" value="Glyoxalase/Bleomycin resistance protein/Dihydroxybiphenyl dioxygenase"/>
    <property type="match status" value="1"/>
</dbReference>
<dbReference type="PANTHER" id="PTHR36113">
    <property type="entry name" value="LYASE, PUTATIVE-RELATED-RELATED"/>
    <property type="match status" value="1"/>
</dbReference>